<evidence type="ECO:0000256" key="6">
    <source>
        <dbReference type="ARBA" id="ARBA00022692"/>
    </source>
</evidence>
<evidence type="ECO:0000256" key="8">
    <source>
        <dbReference type="ARBA" id="ARBA00023136"/>
    </source>
</evidence>
<organism evidence="10 11">
    <name type="scientific">Lodderomyces beijingensis</name>
    <dbReference type="NCBI Taxonomy" id="1775926"/>
    <lineage>
        <taxon>Eukaryota</taxon>
        <taxon>Fungi</taxon>
        <taxon>Dikarya</taxon>
        <taxon>Ascomycota</taxon>
        <taxon>Saccharomycotina</taxon>
        <taxon>Pichiomycetes</taxon>
        <taxon>Debaryomycetaceae</taxon>
        <taxon>Candida/Lodderomyces clade</taxon>
        <taxon>Lodderomyces</taxon>
    </lineage>
</organism>
<reference evidence="10 11" key="1">
    <citation type="submission" date="2024-03" db="EMBL/GenBank/DDBJ databases">
        <authorList>
            <person name="Brejova B."/>
        </authorList>
    </citation>
    <scope>NUCLEOTIDE SEQUENCE [LARGE SCALE GENOMIC DNA]</scope>
    <source>
        <strain evidence="10 11">CBS 14171</strain>
    </source>
</reference>
<evidence type="ECO:0000256" key="1">
    <source>
        <dbReference type="ARBA" id="ARBA00003659"/>
    </source>
</evidence>
<comment type="similarity">
    <text evidence="3">Belongs to the peroxin-22 family.</text>
</comment>
<comment type="function">
    <text evidence="1">Involved in peroxisome biogenesis.</text>
</comment>
<keyword evidence="8" id="KW-0472">Membrane</keyword>
<evidence type="ECO:0000313" key="11">
    <source>
        <dbReference type="Proteomes" id="UP001497383"/>
    </source>
</evidence>
<keyword evidence="9" id="KW-0576">Peroxisome</keyword>
<evidence type="ECO:0000256" key="2">
    <source>
        <dbReference type="ARBA" id="ARBA00004549"/>
    </source>
</evidence>
<dbReference type="Pfam" id="PF12827">
    <property type="entry name" value="Peroxin-22"/>
    <property type="match status" value="1"/>
</dbReference>
<evidence type="ECO:0000256" key="7">
    <source>
        <dbReference type="ARBA" id="ARBA00022989"/>
    </source>
</evidence>
<evidence type="ECO:0000313" key="10">
    <source>
        <dbReference type="EMBL" id="CAK9438286.1"/>
    </source>
</evidence>
<name>A0ABP0ZJG6_9ASCO</name>
<sequence>MMQYTKAQRNPKLYLAALVATSAVALTYKIYDAYLNSCNNDDEAAVGEDGAASSESRSECLDSKSNNSKPTFTISKKFLNKSVAITLSSSFLSSALPLQDLLAKNEKLIYIIPPNLNEDDVGLSTPNHNHLQQQPQQQQEVLFSPNFKILKCSNMQGYLQILKNLKPDCLLLCSDDLGINNFNQGAMARDLSNFIKKIVNIEQDKDVLAQIKPIIS</sequence>
<keyword evidence="6" id="KW-0812">Transmembrane</keyword>
<protein>
    <recommendedName>
        <fullName evidence="4">Peroxisome assembly protein 22</fullName>
    </recommendedName>
</protein>
<dbReference type="Proteomes" id="UP001497383">
    <property type="component" value="Chromosome 3"/>
</dbReference>
<dbReference type="RefSeq" id="XP_066829450.1">
    <property type="nucleotide sequence ID" value="XM_066972520.1"/>
</dbReference>
<keyword evidence="11" id="KW-1185">Reference proteome</keyword>
<keyword evidence="7" id="KW-1133">Transmembrane helix</keyword>
<accession>A0ABP0ZJG6</accession>
<dbReference type="InterPro" id="IPR038613">
    <property type="entry name" value="Peroxin-22_C_sf"/>
</dbReference>
<evidence type="ECO:0000256" key="5">
    <source>
        <dbReference type="ARBA" id="ARBA00022593"/>
    </source>
</evidence>
<evidence type="ECO:0000256" key="4">
    <source>
        <dbReference type="ARBA" id="ARBA00018967"/>
    </source>
</evidence>
<evidence type="ECO:0000256" key="9">
    <source>
        <dbReference type="ARBA" id="ARBA00023140"/>
    </source>
</evidence>
<dbReference type="Gene3D" id="3.40.50.11730">
    <property type="entry name" value="Peroxisome assembly protein 22"/>
    <property type="match status" value="1"/>
</dbReference>
<gene>
    <name evidence="10" type="ORF">LODBEIA_P25120</name>
</gene>
<comment type="subcellular location">
    <subcellularLocation>
        <location evidence="2">Peroxisome membrane</location>
        <topology evidence="2">Single-pass membrane protein</topology>
    </subcellularLocation>
</comment>
<dbReference type="EMBL" id="OZ022407">
    <property type="protein sequence ID" value="CAK9438286.1"/>
    <property type="molecule type" value="Genomic_DNA"/>
</dbReference>
<evidence type="ECO:0000256" key="3">
    <source>
        <dbReference type="ARBA" id="ARBA00009642"/>
    </source>
</evidence>
<dbReference type="GeneID" id="92207708"/>
<keyword evidence="5" id="KW-0962">Peroxisome biogenesis</keyword>
<proteinExistence type="inferred from homology"/>
<dbReference type="InterPro" id="IPR024359">
    <property type="entry name" value="Peroxin-22"/>
</dbReference>